<gene>
    <name evidence="2" type="ORF">A2886_01760</name>
</gene>
<dbReference type="EMBL" id="MEVA01000014">
    <property type="protein sequence ID" value="OGC47313.1"/>
    <property type="molecule type" value="Genomic_DNA"/>
</dbReference>
<dbReference type="Pfam" id="PF01458">
    <property type="entry name" value="SUFBD_core"/>
    <property type="match status" value="1"/>
</dbReference>
<dbReference type="PANTHER" id="PTHR43575:SF1">
    <property type="entry name" value="PROTEIN ABCI7, CHLOROPLASTIC"/>
    <property type="match status" value="1"/>
</dbReference>
<dbReference type="InterPro" id="IPR000825">
    <property type="entry name" value="SUF_FeS_clus_asmbl_SufBD_core"/>
</dbReference>
<evidence type="ECO:0000313" key="2">
    <source>
        <dbReference type="EMBL" id="OGC47313.1"/>
    </source>
</evidence>
<evidence type="ECO:0000259" key="1">
    <source>
        <dbReference type="Pfam" id="PF01458"/>
    </source>
</evidence>
<dbReference type="SUPFAM" id="SSF101960">
    <property type="entry name" value="Stabilizer of iron transporter SufD"/>
    <property type="match status" value="1"/>
</dbReference>
<evidence type="ECO:0000313" key="3">
    <source>
        <dbReference type="Proteomes" id="UP000176608"/>
    </source>
</evidence>
<dbReference type="STRING" id="1802617.A2886_01760"/>
<reference evidence="2 3" key="1">
    <citation type="journal article" date="2016" name="Nat. Commun.">
        <title>Thousands of microbial genomes shed light on interconnected biogeochemical processes in an aquifer system.</title>
        <authorList>
            <person name="Anantharaman K."/>
            <person name="Brown C.T."/>
            <person name="Hug L.A."/>
            <person name="Sharon I."/>
            <person name="Castelle C.J."/>
            <person name="Probst A.J."/>
            <person name="Thomas B.C."/>
            <person name="Singh A."/>
            <person name="Wilkins M.J."/>
            <person name="Karaoz U."/>
            <person name="Brodie E.L."/>
            <person name="Williams K.H."/>
            <person name="Hubbard S.S."/>
            <person name="Banfield J.F."/>
        </authorList>
    </citation>
    <scope>NUCLEOTIDE SEQUENCE [LARGE SCALE GENOMIC DNA]</scope>
</reference>
<dbReference type="GO" id="GO:0016226">
    <property type="term" value="P:iron-sulfur cluster assembly"/>
    <property type="evidence" value="ECO:0007669"/>
    <property type="project" value="InterPro"/>
</dbReference>
<dbReference type="AlphaFoldDB" id="A0A1F4USX7"/>
<organism evidence="2 3">
    <name type="scientific">candidate division WWE3 bacterium RIFCSPHIGHO2_01_FULL_42_13</name>
    <dbReference type="NCBI Taxonomy" id="1802617"/>
    <lineage>
        <taxon>Bacteria</taxon>
        <taxon>Katanobacteria</taxon>
    </lineage>
</organism>
<feature type="domain" description="SUF system FeS cluster assembly SufBD core" evidence="1">
    <location>
        <begin position="32"/>
        <end position="168"/>
    </location>
</feature>
<comment type="caution">
    <text evidence="2">The sequence shown here is derived from an EMBL/GenBank/DDBJ whole genome shotgun (WGS) entry which is preliminary data.</text>
</comment>
<dbReference type="PANTHER" id="PTHR43575">
    <property type="entry name" value="PROTEIN ABCI7, CHLOROPLASTIC"/>
    <property type="match status" value="1"/>
</dbReference>
<dbReference type="InterPro" id="IPR037284">
    <property type="entry name" value="SUF_FeS_clus_asmbl_SufBD_sf"/>
</dbReference>
<dbReference type="Proteomes" id="UP000176608">
    <property type="component" value="Unassembled WGS sequence"/>
</dbReference>
<dbReference type="InterPro" id="IPR055346">
    <property type="entry name" value="Fe-S_cluster_assembly_SufBD"/>
</dbReference>
<protein>
    <recommendedName>
        <fullName evidence="1">SUF system FeS cluster assembly SufBD core domain-containing protein</fullName>
    </recommendedName>
</protein>
<proteinExistence type="predicted"/>
<accession>A0A1F4USX7</accession>
<sequence>MKIELLKSQQNIILEPQEDTQYVIIPSGEASIDLILNKQGISAELFALFALKGSENVFLSTRSVHKVPHTTCTINVKGALFDSSVSNYIGKIIIEKPAQQTTSYLEDNILSIGNKTRNASQPILEIEADDVKASHGATTGRINADQIYYLMSRGLSKEAAEKIIISGFFEALLSKVVDEKIREQVRKKLNV</sequence>
<name>A0A1F4USX7_UNCKA</name>